<organism evidence="1">
    <name type="scientific">uncultured Caudovirales phage</name>
    <dbReference type="NCBI Taxonomy" id="2100421"/>
    <lineage>
        <taxon>Viruses</taxon>
        <taxon>Duplodnaviria</taxon>
        <taxon>Heunggongvirae</taxon>
        <taxon>Uroviricota</taxon>
        <taxon>Caudoviricetes</taxon>
        <taxon>Peduoviridae</taxon>
        <taxon>Maltschvirus</taxon>
        <taxon>Maltschvirus maltsch</taxon>
    </lineage>
</organism>
<gene>
    <name evidence="2" type="ORF">UFOVP34_77</name>
    <name evidence="1" type="ORF">UFOVP51_29</name>
</gene>
<reference evidence="1" key="1">
    <citation type="submission" date="2020-04" db="EMBL/GenBank/DDBJ databases">
        <authorList>
            <person name="Chiriac C."/>
            <person name="Salcher M."/>
            <person name="Ghai R."/>
            <person name="Kavagutti S V."/>
        </authorList>
    </citation>
    <scope>NUCLEOTIDE SEQUENCE</scope>
</reference>
<name>A0A6J5KQE6_9CAUD</name>
<dbReference type="EMBL" id="LR797816">
    <property type="protein sequence ID" value="CAB4241101.1"/>
    <property type="molecule type" value="Genomic_DNA"/>
</dbReference>
<proteinExistence type="predicted"/>
<dbReference type="EMBL" id="LR796177">
    <property type="protein sequence ID" value="CAB4124121.1"/>
    <property type="molecule type" value="Genomic_DNA"/>
</dbReference>
<protein>
    <submittedName>
        <fullName evidence="1">Uncharacterized protein</fullName>
    </submittedName>
</protein>
<evidence type="ECO:0000313" key="1">
    <source>
        <dbReference type="EMBL" id="CAB4124121.1"/>
    </source>
</evidence>
<accession>A0A6J5KQE6</accession>
<sequence length="68" mass="8116">MNDKTVPKGLKRVSPEEIKKMKAERQKVYDEFAEWLNSLPPEEAEIVERELHRRLISMNSSRPLKDYM</sequence>
<evidence type="ECO:0000313" key="2">
    <source>
        <dbReference type="EMBL" id="CAB4241101.1"/>
    </source>
</evidence>